<dbReference type="Proteomes" id="UP000694843">
    <property type="component" value="Unplaced"/>
</dbReference>
<dbReference type="KEGG" id="hazt:108676234"/>
<dbReference type="AlphaFoldDB" id="A0A8B7P179"/>
<name>A0A8B7P179_HYAAZ</name>
<organism evidence="1 2">
    <name type="scientific">Hyalella azteca</name>
    <name type="common">Amphipod</name>
    <dbReference type="NCBI Taxonomy" id="294128"/>
    <lineage>
        <taxon>Eukaryota</taxon>
        <taxon>Metazoa</taxon>
        <taxon>Ecdysozoa</taxon>
        <taxon>Arthropoda</taxon>
        <taxon>Crustacea</taxon>
        <taxon>Multicrustacea</taxon>
        <taxon>Malacostraca</taxon>
        <taxon>Eumalacostraca</taxon>
        <taxon>Peracarida</taxon>
        <taxon>Amphipoda</taxon>
        <taxon>Senticaudata</taxon>
        <taxon>Talitrida</taxon>
        <taxon>Talitroidea</taxon>
        <taxon>Hyalellidae</taxon>
        <taxon>Hyalella</taxon>
    </lineage>
</organism>
<gene>
    <name evidence="2" type="primary">LOC108676234</name>
</gene>
<dbReference type="RefSeq" id="XP_018019773.1">
    <property type="nucleotide sequence ID" value="XM_018164284.1"/>
</dbReference>
<reference evidence="2" key="1">
    <citation type="submission" date="2025-08" db="UniProtKB">
        <authorList>
            <consortium name="RefSeq"/>
        </authorList>
    </citation>
    <scope>IDENTIFICATION</scope>
</reference>
<evidence type="ECO:0000313" key="2">
    <source>
        <dbReference type="RefSeq" id="XP_018019773.1"/>
    </source>
</evidence>
<sequence length="166" mass="17666">MSSGEPGHLLENIAKFRDRGAPRGSFNLAVADAGLSAAATSNDLTRKINASSHQLNASSHQLNASATENIAMKLIIPVMLMLVGAAVSAKEAEGDAAMESRGIIGDYIQKFKNGELEPCSGRCYDDQGNVGWCENVWGRCGKQHAFRATTGYTGCADPHCKCCLFK</sequence>
<evidence type="ECO:0000313" key="1">
    <source>
        <dbReference type="Proteomes" id="UP000694843"/>
    </source>
</evidence>
<accession>A0A8B7P179</accession>
<protein>
    <submittedName>
        <fullName evidence="2">Uncharacterized protein LOC108676234</fullName>
    </submittedName>
</protein>
<keyword evidence="1" id="KW-1185">Reference proteome</keyword>
<dbReference type="GeneID" id="108676234"/>
<proteinExistence type="predicted"/>